<accession>A0A1H8BP86</accession>
<dbReference type="GO" id="GO:0008171">
    <property type="term" value="F:O-methyltransferase activity"/>
    <property type="evidence" value="ECO:0007669"/>
    <property type="project" value="TreeGrafter"/>
</dbReference>
<dbReference type="Proteomes" id="UP000199372">
    <property type="component" value="Unassembled WGS sequence"/>
</dbReference>
<sequence>MAATAQRHFDADRVGDLIAVLSPARPTRVVEVGANPINDNPYANLRDMGGCHVWGFEPDRTAFARLESRENETYLPHAVGDGARRTLKVCRMPSLTSLLEPAASTHRYLQRMSKPATVEQRVDVDTVRLDDLAEPDAFDLLKIDVQGGELLVFEGAANRLRETSVVITEVGFLPIYEDQPLLDAQMAALRAAGLMLHKFLHLKALSLRGGMNTGLHKRRHGNQLIDGDAAFVRDIMEPDAVPDEQLKHLAILSDAVLESFDLAVRCLDLLVARGSIDGNAAQSYVDRLPDQAA</sequence>
<feature type="domain" description="Methyltransferase FkbM" evidence="1">
    <location>
        <begin position="31"/>
        <end position="193"/>
    </location>
</feature>
<evidence type="ECO:0000259" key="1">
    <source>
        <dbReference type="Pfam" id="PF05050"/>
    </source>
</evidence>
<keyword evidence="3" id="KW-1185">Reference proteome</keyword>
<dbReference type="Gene3D" id="3.40.50.150">
    <property type="entry name" value="Vaccinia Virus protein VP39"/>
    <property type="match status" value="1"/>
</dbReference>
<protein>
    <submittedName>
        <fullName evidence="2">Methyltransferase, FkbM family</fullName>
    </submittedName>
</protein>
<evidence type="ECO:0000313" key="2">
    <source>
        <dbReference type="EMBL" id="SEM83944.1"/>
    </source>
</evidence>
<dbReference type="Pfam" id="PF05050">
    <property type="entry name" value="Methyltransf_21"/>
    <property type="match status" value="1"/>
</dbReference>
<dbReference type="AlphaFoldDB" id="A0A1H8BP86"/>
<dbReference type="OrthoDB" id="292760at2"/>
<dbReference type="InterPro" id="IPR053188">
    <property type="entry name" value="FkbM_Methyltransferase"/>
</dbReference>
<dbReference type="SUPFAM" id="SSF53335">
    <property type="entry name" value="S-adenosyl-L-methionine-dependent methyltransferases"/>
    <property type="match status" value="1"/>
</dbReference>
<dbReference type="PANTHER" id="PTHR36973:SF4">
    <property type="entry name" value="NODULATION PROTEIN"/>
    <property type="match status" value="1"/>
</dbReference>
<keyword evidence="2" id="KW-0489">Methyltransferase</keyword>
<gene>
    <name evidence="2" type="ORF">SAMN04488011_101654</name>
</gene>
<evidence type="ECO:0000313" key="3">
    <source>
        <dbReference type="Proteomes" id="UP000199372"/>
    </source>
</evidence>
<dbReference type="RefSeq" id="WP_091844191.1">
    <property type="nucleotide sequence ID" value="NZ_FOCM01000001.1"/>
</dbReference>
<dbReference type="InterPro" id="IPR029063">
    <property type="entry name" value="SAM-dependent_MTases_sf"/>
</dbReference>
<organism evidence="2 3">
    <name type="scientific">Palleronia pelagia</name>
    <dbReference type="NCBI Taxonomy" id="387096"/>
    <lineage>
        <taxon>Bacteria</taxon>
        <taxon>Pseudomonadati</taxon>
        <taxon>Pseudomonadota</taxon>
        <taxon>Alphaproteobacteria</taxon>
        <taxon>Rhodobacterales</taxon>
        <taxon>Roseobacteraceae</taxon>
        <taxon>Palleronia</taxon>
    </lineage>
</organism>
<reference evidence="3" key="1">
    <citation type="submission" date="2016-10" db="EMBL/GenBank/DDBJ databases">
        <authorList>
            <person name="Varghese N."/>
            <person name="Submissions S."/>
        </authorList>
    </citation>
    <scope>NUCLEOTIDE SEQUENCE [LARGE SCALE GENOMIC DNA]</scope>
    <source>
        <strain evidence="3">DSM 26893</strain>
    </source>
</reference>
<keyword evidence="2" id="KW-0808">Transferase</keyword>
<dbReference type="PANTHER" id="PTHR36973">
    <property type="entry name" value="SLL1456 PROTEIN-RELATED"/>
    <property type="match status" value="1"/>
</dbReference>
<dbReference type="NCBIfam" id="TIGR01444">
    <property type="entry name" value="fkbM_fam"/>
    <property type="match status" value="1"/>
</dbReference>
<name>A0A1H8BP86_9RHOB</name>
<proteinExistence type="predicted"/>
<dbReference type="EMBL" id="FOCM01000001">
    <property type="protein sequence ID" value="SEM83944.1"/>
    <property type="molecule type" value="Genomic_DNA"/>
</dbReference>
<dbReference type="GO" id="GO:0032259">
    <property type="term" value="P:methylation"/>
    <property type="evidence" value="ECO:0007669"/>
    <property type="project" value="UniProtKB-KW"/>
</dbReference>
<dbReference type="InterPro" id="IPR006342">
    <property type="entry name" value="FkbM_mtfrase"/>
</dbReference>